<organism evidence="2 3">
    <name type="scientific">Dissostichus mawsoni</name>
    <name type="common">Antarctic cod</name>
    <dbReference type="NCBI Taxonomy" id="36200"/>
    <lineage>
        <taxon>Eukaryota</taxon>
        <taxon>Metazoa</taxon>
        <taxon>Chordata</taxon>
        <taxon>Craniata</taxon>
        <taxon>Vertebrata</taxon>
        <taxon>Euteleostomi</taxon>
        <taxon>Actinopterygii</taxon>
        <taxon>Neopterygii</taxon>
        <taxon>Teleostei</taxon>
        <taxon>Neoteleostei</taxon>
        <taxon>Acanthomorphata</taxon>
        <taxon>Eupercaria</taxon>
        <taxon>Perciformes</taxon>
        <taxon>Notothenioidei</taxon>
        <taxon>Nototheniidae</taxon>
        <taxon>Dissostichus</taxon>
    </lineage>
</organism>
<gene>
    <name evidence="2" type="ORF">F7725_029183</name>
</gene>
<evidence type="ECO:0000256" key="1">
    <source>
        <dbReference type="SAM" id="MobiDB-lite"/>
    </source>
</evidence>
<evidence type="ECO:0000313" key="3">
    <source>
        <dbReference type="Proteomes" id="UP000518266"/>
    </source>
</evidence>
<name>A0A7J5XHQ9_DISMA</name>
<dbReference type="EMBL" id="JAAKFY010000024">
    <property type="protein sequence ID" value="KAF3836625.1"/>
    <property type="molecule type" value="Genomic_DNA"/>
</dbReference>
<dbReference type="AlphaFoldDB" id="A0A7J5XHQ9"/>
<accession>A0A7J5XHQ9</accession>
<sequence>MTLTQSFPLKNSGPSSTIKLRMALRILSLEKQVSSDLPSSVQHRDGEPYSSSPLRSNNNNLYISQKHLSHKDSTASLASDISLPFATLELQQRLRQLQKRTLDVAVKNGGSILSKHKGFLGKV</sequence>
<comment type="caution">
    <text evidence="2">The sequence shown here is derived from an EMBL/GenBank/DDBJ whole genome shotgun (WGS) entry which is preliminary data.</text>
</comment>
<evidence type="ECO:0000313" key="2">
    <source>
        <dbReference type="EMBL" id="KAF3836625.1"/>
    </source>
</evidence>
<dbReference type="OrthoDB" id="1029639at2759"/>
<protein>
    <submittedName>
        <fullName evidence="2">Uncharacterized protein</fullName>
    </submittedName>
</protein>
<keyword evidence="3" id="KW-1185">Reference proteome</keyword>
<dbReference type="Proteomes" id="UP000518266">
    <property type="component" value="Unassembled WGS sequence"/>
</dbReference>
<proteinExistence type="predicted"/>
<feature type="compositionally biased region" description="Low complexity" evidence="1">
    <location>
        <begin position="48"/>
        <end position="58"/>
    </location>
</feature>
<reference evidence="2 3" key="1">
    <citation type="submission" date="2020-03" db="EMBL/GenBank/DDBJ databases">
        <title>Dissostichus mawsoni Genome sequencing and assembly.</title>
        <authorList>
            <person name="Park H."/>
        </authorList>
    </citation>
    <scope>NUCLEOTIDE SEQUENCE [LARGE SCALE GENOMIC DNA]</scope>
    <source>
        <strain evidence="2">DM0001</strain>
        <tissue evidence="2">Muscle</tissue>
    </source>
</reference>
<feature type="region of interest" description="Disordered" evidence="1">
    <location>
        <begin position="35"/>
        <end position="58"/>
    </location>
</feature>